<keyword evidence="1 3" id="KW-0378">Hydrolase</keyword>
<evidence type="ECO:0000256" key="3">
    <source>
        <dbReference type="RuleBase" id="RU361153"/>
    </source>
</evidence>
<dbReference type="InterPro" id="IPR001547">
    <property type="entry name" value="Glyco_hydro_5"/>
</dbReference>
<dbReference type="EMBL" id="KF117314">
    <property type="protein sequence ID" value="AIA84567.1"/>
    <property type="molecule type" value="Genomic_DNA"/>
</dbReference>
<dbReference type="AlphaFoldDB" id="A0A060BPL6"/>
<evidence type="ECO:0000256" key="1">
    <source>
        <dbReference type="ARBA" id="ARBA00022801"/>
    </source>
</evidence>
<dbReference type="PANTHER" id="PTHR34142:SF1">
    <property type="entry name" value="GLYCOSIDE HYDROLASE FAMILY 5 DOMAIN-CONTAINING PROTEIN"/>
    <property type="match status" value="1"/>
</dbReference>
<dbReference type="GO" id="GO:0004553">
    <property type="term" value="F:hydrolase activity, hydrolyzing O-glycosyl compounds"/>
    <property type="evidence" value="ECO:0007669"/>
    <property type="project" value="InterPro"/>
</dbReference>
<feature type="non-terminal residue" evidence="5">
    <location>
        <position position="87"/>
    </location>
</feature>
<reference evidence="5" key="1">
    <citation type="journal article" date="2013" name="Environ. Microbiol.">
        <title>Seasonally variable intestinal metagenomes of the red palm weevil (Rhynchophorus ferrugineus).</title>
        <authorList>
            <person name="Jia S."/>
            <person name="Zhang X."/>
            <person name="Zhang G."/>
            <person name="Yin A."/>
            <person name="Zhang S."/>
            <person name="Li F."/>
            <person name="Wang L."/>
            <person name="Zhao D."/>
            <person name="Yun Q."/>
            <person name="Tala"/>
            <person name="Wang J."/>
            <person name="Sun G."/>
            <person name="Baabdullah M."/>
            <person name="Yu X."/>
            <person name="Hu S."/>
            <person name="Al-Mssallem I.S."/>
            <person name="Yu J."/>
        </authorList>
    </citation>
    <scope>NUCLEOTIDE SEQUENCE</scope>
</reference>
<accession>A0A060BPL6</accession>
<dbReference type="InterPro" id="IPR017853">
    <property type="entry name" value="GH"/>
</dbReference>
<dbReference type="Gene3D" id="3.20.20.80">
    <property type="entry name" value="Glycosidases"/>
    <property type="match status" value="1"/>
</dbReference>
<sequence>MGTPNASVLASQDLVDPDDNFLFEVHQYLDANYSGTSQEIAHDPVQALTAFTEWLKSTGNKGFLGEFAVSEGDAQQEAVSSMLEYIQ</sequence>
<proteinExistence type="inferred from homology"/>
<evidence type="ECO:0000313" key="5">
    <source>
        <dbReference type="EMBL" id="AIA84567.1"/>
    </source>
</evidence>
<feature type="domain" description="Glycoside hydrolase family 5" evidence="4">
    <location>
        <begin position="12"/>
        <end position="86"/>
    </location>
</feature>
<evidence type="ECO:0000256" key="2">
    <source>
        <dbReference type="ARBA" id="ARBA00023295"/>
    </source>
</evidence>
<dbReference type="Pfam" id="PF00150">
    <property type="entry name" value="Cellulase"/>
    <property type="match status" value="1"/>
</dbReference>
<name>A0A060BPL6_9RALS</name>
<evidence type="ECO:0000259" key="4">
    <source>
        <dbReference type="Pfam" id="PF00150"/>
    </source>
</evidence>
<dbReference type="GO" id="GO:0009251">
    <property type="term" value="P:glucan catabolic process"/>
    <property type="evidence" value="ECO:0007669"/>
    <property type="project" value="TreeGrafter"/>
</dbReference>
<dbReference type="SUPFAM" id="SSF51445">
    <property type="entry name" value="(Trans)glycosidases"/>
    <property type="match status" value="1"/>
</dbReference>
<keyword evidence="2 3" id="KW-0326">Glycosidase</keyword>
<dbReference type="PANTHER" id="PTHR34142">
    <property type="entry name" value="ENDO-BETA-1,4-GLUCANASE A"/>
    <property type="match status" value="1"/>
</dbReference>
<organism evidence="5">
    <name type="scientific">uncultured Ralstonia sp</name>
    <dbReference type="NCBI Taxonomy" id="114715"/>
    <lineage>
        <taxon>Bacteria</taxon>
        <taxon>Pseudomonadati</taxon>
        <taxon>Pseudomonadota</taxon>
        <taxon>Betaproteobacteria</taxon>
        <taxon>Burkholderiales</taxon>
        <taxon>Burkholderiaceae</taxon>
        <taxon>Ralstonia</taxon>
        <taxon>environmental samples</taxon>
    </lineage>
</organism>
<comment type="similarity">
    <text evidence="3">Belongs to the glycosyl hydrolase 5 (cellulase A) family.</text>
</comment>
<protein>
    <submittedName>
        <fullName evidence="5">CAZy families GH5 protein</fullName>
    </submittedName>
</protein>